<keyword evidence="4" id="KW-0472">Membrane</keyword>
<feature type="chain" id="PRO_5020219957" evidence="6">
    <location>
        <begin position="23"/>
        <end position="290"/>
    </location>
</feature>
<dbReference type="RefSeq" id="WP_128770478.1">
    <property type="nucleotide sequence ID" value="NZ_RXOC01000011.1"/>
</dbReference>
<dbReference type="PROSITE" id="PS51257">
    <property type="entry name" value="PROKAR_LIPOPROTEIN"/>
    <property type="match status" value="1"/>
</dbReference>
<dbReference type="InterPro" id="IPR009722">
    <property type="entry name" value="YjiK/CarP"/>
</dbReference>
<gene>
    <name evidence="7" type="ORF">EKH83_16080</name>
</gene>
<comment type="caution">
    <text evidence="7">The sequence shown here is derived from an EMBL/GenBank/DDBJ whole genome shotgun (WGS) entry which is preliminary data.</text>
</comment>
<feature type="region of interest" description="Disordered" evidence="5">
    <location>
        <begin position="193"/>
        <end position="212"/>
    </location>
</feature>
<evidence type="ECO:0000313" key="7">
    <source>
        <dbReference type="EMBL" id="RXF68398.1"/>
    </source>
</evidence>
<name>A0A4Q0M5T8_9SPHI</name>
<dbReference type="SUPFAM" id="SSF50956">
    <property type="entry name" value="Thermostable phytase (3-phytase)"/>
    <property type="match status" value="1"/>
</dbReference>
<reference evidence="7 8" key="1">
    <citation type="submission" date="2018-12" db="EMBL/GenBank/DDBJ databases">
        <title>The Draft Genome Sequence of the Soil Bacterium Pedobacter tournemirensis R1.</title>
        <authorList>
            <person name="He J."/>
        </authorList>
    </citation>
    <scope>NUCLEOTIDE SEQUENCE [LARGE SCALE GENOMIC DNA]</scope>
    <source>
        <strain evidence="7 8">R1</strain>
    </source>
</reference>
<dbReference type="Gene3D" id="2.120.10.30">
    <property type="entry name" value="TolB, C-terminal domain"/>
    <property type="match status" value="1"/>
</dbReference>
<comment type="subcellular location">
    <subcellularLocation>
        <location evidence="1">Cell membrane</location>
    </subcellularLocation>
</comment>
<evidence type="ECO:0000256" key="6">
    <source>
        <dbReference type="SAM" id="SignalP"/>
    </source>
</evidence>
<evidence type="ECO:0000256" key="5">
    <source>
        <dbReference type="SAM" id="MobiDB-lite"/>
    </source>
</evidence>
<accession>A0A4Q0M5T8</accession>
<protein>
    <submittedName>
        <fullName evidence="7">SdiA-regulated family protein</fullName>
    </submittedName>
</protein>
<dbReference type="GO" id="GO:0005886">
    <property type="term" value="C:plasma membrane"/>
    <property type="evidence" value="ECO:0007669"/>
    <property type="project" value="UniProtKB-SubCell"/>
</dbReference>
<keyword evidence="6" id="KW-0732">Signal</keyword>
<dbReference type="Pfam" id="PF06977">
    <property type="entry name" value="SdiA-regulated"/>
    <property type="match status" value="1"/>
</dbReference>
<evidence type="ECO:0000256" key="2">
    <source>
        <dbReference type="ARBA" id="ARBA00009852"/>
    </source>
</evidence>
<organism evidence="7 8">
    <name type="scientific">Arcticibacter tournemirensis</name>
    <dbReference type="NCBI Taxonomy" id="699437"/>
    <lineage>
        <taxon>Bacteria</taxon>
        <taxon>Pseudomonadati</taxon>
        <taxon>Bacteroidota</taxon>
        <taxon>Sphingobacteriia</taxon>
        <taxon>Sphingobacteriales</taxon>
        <taxon>Sphingobacteriaceae</taxon>
        <taxon>Arcticibacter</taxon>
    </lineage>
</organism>
<keyword evidence="3" id="KW-1003">Cell membrane</keyword>
<evidence type="ECO:0000313" key="8">
    <source>
        <dbReference type="Proteomes" id="UP000290848"/>
    </source>
</evidence>
<sequence length="290" mass="32059">MINLRFTHIAAVLAYAFLAACGQTNTPTKSPDGYDLSNPQKFNMPESLLEISGIQFSKDNSDTVYAVQDEEGKIFRLRLGDDRAKHSKFSKSGDYEDLAILKDQMFVLKSNGTIFSFTKPMGEEAGTVNEIKGMLPKGEYEGMFADESDNRLYVLCKNCKTDKGTSQSTGYILKVESADKLVMEKTFVVNASEAGNSSGKKNSRFQPSGLSKNPRTGEWFIISSANNSLIVCDGEFKTKVVYDLNSGSFLQPEGIAFDIHNNLYISNEGDELSTGNILKFVYSAQKARKQ</sequence>
<evidence type="ECO:0000256" key="3">
    <source>
        <dbReference type="ARBA" id="ARBA00022475"/>
    </source>
</evidence>
<dbReference type="InterPro" id="IPR011042">
    <property type="entry name" value="6-blade_b-propeller_TolB-like"/>
</dbReference>
<feature type="signal peptide" evidence="6">
    <location>
        <begin position="1"/>
        <end position="22"/>
    </location>
</feature>
<dbReference type="AlphaFoldDB" id="A0A4Q0M5T8"/>
<proteinExistence type="inferred from homology"/>
<dbReference type="EMBL" id="RXOC01000011">
    <property type="protein sequence ID" value="RXF68398.1"/>
    <property type="molecule type" value="Genomic_DNA"/>
</dbReference>
<dbReference type="Proteomes" id="UP000290848">
    <property type="component" value="Unassembled WGS sequence"/>
</dbReference>
<evidence type="ECO:0000256" key="1">
    <source>
        <dbReference type="ARBA" id="ARBA00004236"/>
    </source>
</evidence>
<comment type="similarity">
    <text evidence="2">Belongs to the YjiK family.</text>
</comment>
<evidence type="ECO:0000256" key="4">
    <source>
        <dbReference type="ARBA" id="ARBA00023136"/>
    </source>
</evidence>